<name>A0A448WHC5_9PLAT</name>
<feature type="region of interest" description="Disordered" evidence="1">
    <location>
        <begin position="46"/>
        <end position="72"/>
    </location>
</feature>
<protein>
    <submittedName>
        <fullName evidence="2">Uncharacterized protein</fullName>
    </submittedName>
</protein>
<evidence type="ECO:0000313" key="2">
    <source>
        <dbReference type="EMBL" id="VEL11717.1"/>
    </source>
</evidence>
<gene>
    <name evidence="2" type="ORF">PXEA_LOCUS5157</name>
</gene>
<dbReference type="AlphaFoldDB" id="A0A448WHC5"/>
<accession>A0A448WHC5</accession>
<sequence>MQVEVQFNGAIKPSLLFLVDRATIISIEKTVDVLTPVFCGQVAESKEALTTKKKDEKESSDDDDWLTRKDPPVNDEEILAQDEEFLEKARTFEDRWNKGDPSLSIDFPHSLEQTISEEEEDGESLLEGMVFQRLGEKLCFASPLKDYYLAIP</sequence>
<evidence type="ECO:0000256" key="1">
    <source>
        <dbReference type="SAM" id="MobiDB-lite"/>
    </source>
</evidence>
<dbReference type="EMBL" id="CAAALY010012613">
    <property type="protein sequence ID" value="VEL11717.1"/>
    <property type="molecule type" value="Genomic_DNA"/>
</dbReference>
<feature type="compositionally biased region" description="Basic and acidic residues" evidence="1">
    <location>
        <begin position="46"/>
        <end position="57"/>
    </location>
</feature>
<dbReference type="Proteomes" id="UP000784294">
    <property type="component" value="Unassembled WGS sequence"/>
</dbReference>
<keyword evidence="3" id="KW-1185">Reference proteome</keyword>
<comment type="caution">
    <text evidence="2">The sequence shown here is derived from an EMBL/GenBank/DDBJ whole genome shotgun (WGS) entry which is preliminary data.</text>
</comment>
<reference evidence="2" key="1">
    <citation type="submission" date="2018-11" db="EMBL/GenBank/DDBJ databases">
        <authorList>
            <consortium name="Pathogen Informatics"/>
        </authorList>
    </citation>
    <scope>NUCLEOTIDE SEQUENCE</scope>
</reference>
<proteinExistence type="predicted"/>
<evidence type="ECO:0000313" key="3">
    <source>
        <dbReference type="Proteomes" id="UP000784294"/>
    </source>
</evidence>
<organism evidence="2 3">
    <name type="scientific">Protopolystoma xenopodis</name>
    <dbReference type="NCBI Taxonomy" id="117903"/>
    <lineage>
        <taxon>Eukaryota</taxon>
        <taxon>Metazoa</taxon>
        <taxon>Spiralia</taxon>
        <taxon>Lophotrochozoa</taxon>
        <taxon>Platyhelminthes</taxon>
        <taxon>Monogenea</taxon>
        <taxon>Polyopisthocotylea</taxon>
        <taxon>Polystomatidea</taxon>
        <taxon>Polystomatidae</taxon>
        <taxon>Protopolystoma</taxon>
    </lineage>
</organism>